<proteinExistence type="predicted"/>
<name>A0A834E7H5_9CHIR</name>
<evidence type="ECO:0000313" key="1">
    <source>
        <dbReference type="EMBL" id="KAF6104107.1"/>
    </source>
</evidence>
<dbReference type="AlphaFoldDB" id="A0A834E7H5"/>
<comment type="caution">
    <text evidence="1">The sequence shown here is derived from an EMBL/GenBank/DDBJ whole genome shotgun (WGS) entry which is preliminary data.</text>
</comment>
<dbReference type="Proteomes" id="UP000664940">
    <property type="component" value="Unassembled WGS sequence"/>
</dbReference>
<reference evidence="1 2" key="1">
    <citation type="journal article" date="2020" name="Nature">
        <title>Six reference-quality genomes reveal evolution of bat adaptations.</title>
        <authorList>
            <person name="Jebb D."/>
            <person name="Huang Z."/>
            <person name="Pippel M."/>
            <person name="Hughes G.M."/>
            <person name="Lavrichenko K."/>
            <person name="Devanna P."/>
            <person name="Winkler S."/>
            <person name="Jermiin L.S."/>
            <person name="Skirmuntt E.C."/>
            <person name="Katzourakis A."/>
            <person name="Burkitt-Gray L."/>
            <person name="Ray D.A."/>
            <person name="Sullivan K.A.M."/>
            <person name="Roscito J.G."/>
            <person name="Kirilenko B.M."/>
            <person name="Davalos L.M."/>
            <person name="Corthals A.P."/>
            <person name="Power M.L."/>
            <person name="Jones G."/>
            <person name="Ransome R.D."/>
            <person name="Dechmann D.K.N."/>
            <person name="Locatelli A.G."/>
            <person name="Puechmaille S.J."/>
            <person name="Fedrigo O."/>
            <person name="Jarvis E.D."/>
            <person name="Hiller M."/>
            <person name="Vernes S.C."/>
            <person name="Myers E.W."/>
            <person name="Teeling E.C."/>
        </authorList>
    </citation>
    <scope>NUCLEOTIDE SEQUENCE [LARGE SCALE GENOMIC DNA]</scope>
    <source>
        <strain evidence="1">Bat1K_MPI-CBG_1</strain>
    </source>
</reference>
<sequence length="140" mass="15435">MLLHAKECCPLALFSLAFCEPHSEGLVISHLVFDLVLRQQYFIRKKREGTPQCQTAIFPDKASENTAFPDLWLSRRQKRQENYNQSMLDRLAVPWGSASGCPGLVTSQVTTCILSVMAAAGQMSPNNSSAPGWGLFCSSP</sequence>
<evidence type="ECO:0000313" key="2">
    <source>
        <dbReference type="Proteomes" id="UP000664940"/>
    </source>
</evidence>
<organism evidence="1 2">
    <name type="scientific">Phyllostomus discolor</name>
    <name type="common">pale spear-nosed bat</name>
    <dbReference type="NCBI Taxonomy" id="89673"/>
    <lineage>
        <taxon>Eukaryota</taxon>
        <taxon>Metazoa</taxon>
        <taxon>Chordata</taxon>
        <taxon>Craniata</taxon>
        <taxon>Vertebrata</taxon>
        <taxon>Euteleostomi</taxon>
        <taxon>Mammalia</taxon>
        <taxon>Eutheria</taxon>
        <taxon>Laurasiatheria</taxon>
        <taxon>Chiroptera</taxon>
        <taxon>Yangochiroptera</taxon>
        <taxon>Phyllostomidae</taxon>
        <taxon>Phyllostominae</taxon>
        <taxon>Phyllostomus</taxon>
    </lineage>
</organism>
<accession>A0A834E7H5</accession>
<protein>
    <submittedName>
        <fullName evidence="1">Uncharacterized protein</fullName>
    </submittedName>
</protein>
<dbReference type="EMBL" id="JABVXQ010000006">
    <property type="protein sequence ID" value="KAF6104107.1"/>
    <property type="molecule type" value="Genomic_DNA"/>
</dbReference>
<gene>
    <name evidence="1" type="ORF">HJG60_011154</name>
</gene>